<dbReference type="AlphaFoldDB" id="A0A645HB58"/>
<accession>A0A645HB58</accession>
<name>A0A645HB58_9ZZZZ</name>
<organism evidence="1">
    <name type="scientific">bioreactor metagenome</name>
    <dbReference type="NCBI Taxonomy" id="1076179"/>
    <lineage>
        <taxon>unclassified sequences</taxon>
        <taxon>metagenomes</taxon>
        <taxon>ecological metagenomes</taxon>
    </lineage>
</organism>
<proteinExistence type="predicted"/>
<protein>
    <recommendedName>
        <fullName evidence="2">DUF1292 domain-containing protein</fullName>
    </recommendedName>
</protein>
<evidence type="ECO:0008006" key="2">
    <source>
        <dbReference type="Google" id="ProtNLM"/>
    </source>
</evidence>
<dbReference type="Pfam" id="PF06949">
    <property type="entry name" value="DUF1292"/>
    <property type="match status" value="1"/>
</dbReference>
<evidence type="ECO:0000313" key="1">
    <source>
        <dbReference type="EMBL" id="MPN36265.1"/>
    </source>
</evidence>
<gene>
    <name evidence="1" type="ORF">SDC9_183774</name>
</gene>
<dbReference type="InterPro" id="IPR009711">
    <property type="entry name" value="UPF0473"/>
</dbReference>
<sequence length="71" mass="8371">MDSIKYENARYLLVIEKEFMDEEEAEAFILRETSESSNDFLYETLEDSDEIDKIAALFEESSKDSYDIKLD</sequence>
<reference evidence="1" key="1">
    <citation type="submission" date="2019-08" db="EMBL/GenBank/DDBJ databases">
        <authorList>
            <person name="Kucharzyk K."/>
            <person name="Murdoch R.W."/>
            <person name="Higgins S."/>
            <person name="Loffler F."/>
        </authorList>
    </citation>
    <scope>NUCLEOTIDE SEQUENCE</scope>
</reference>
<comment type="caution">
    <text evidence="1">The sequence shown here is derived from an EMBL/GenBank/DDBJ whole genome shotgun (WGS) entry which is preliminary data.</text>
</comment>
<dbReference type="EMBL" id="VSSQ01090303">
    <property type="protein sequence ID" value="MPN36265.1"/>
    <property type="molecule type" value="Genomic_DNA"/>
</dbReference>